<organism evidence="1">
    <name type="scientific">Barrientosiimonas endolithica</name>
    <dbReference type="NCBI Taxonomy" id="1535208"/>
    <lineage>
        <taxon>Bacteria</taxon>
        <taxon>Bacillati</taxon>
        <taxon>Actinomycetota</taxon>
        <taxon>Actinomycetes</taxon>
        <taxon>Micrococcales</taxon>
        <taxon>Dermacoccaceae</taxon>
        <taxon>Barrientosiimonas</taxon>
    </lineage>
</organism>
<name>A0ABM8HFS9_9MICO</name>
<reference evidence="1" key="1">
    <citation type="journal article" date="2014" name="Int. J. Syst. Evol. Microbiol.">
        <title>Complete genome of a new Firmicutes species belonging to the dominant human colonic microbiota ('Ruminococcus bicirculans') reveals two chromosomes and a selective capacity to utilize plant glucans.</title>
        <authorList>
            <consortium name="NISC Comparative Sequencing Program"/>
            <person name="Wegmann U."/>
            <person name="Louis P."/>
            <person name="Goesmann A."/>
            <person name="Henrissat B."/>
            <person name="Duncan S.H."/>
            <person name="Flint H.J."/>
        </authorList>
    </citation>
    <scope>NUCLEOTIDE SEQUENCE</scope>
    <source>
        <strain evidence="1">NBRC 110608</strain>
    </source>
</reference>
<dbReference type="EMBL" id="AP027735">
    <property type="protein sequence ID" value="BDZ59891.1"/>
    <property type="molecule type" value="Genomic_DNA"/>
</dbReference>
<reference evidence="1" key="2">
    <citation type="submission" date="2023-02" db="EMBL/GenBank/DDBJ databases">
        <authorList>
            <person name="Sun Q."/>
            <person name="Mori K."/>
        </authorList>
    </citation>
    <scope>NUCLEOTIDE SEQUENCE</scope>
    <source>
        <strain evidence="1">NBRC 110608</strain>
    </source>
</reference>
<proteinExistence type="predicted"/>
<protein>
    <submittedName>
        <fullName evidence="1">Uncharacterized protein</fullName>
    </submittedName>
</protein>
<gene>
    <name evidence="1" type="ORF">GCM10025872_35480</name>
</gene>
<accession>A0ABM8HFS9</accession>
<sequence>MAGAEVEGAELIGADEGDAAGVAAVSDELESLPPPQAVRASERVAASARPVGVRFMVVLRSVRE</sequence>
<evidence type="ECO:0000313" key="1">
    <source>
        <dbReference type="EMBL" id="BDZ59891.1"/>
    </source>
</evidence>